<dbReference type="HAMAP" id="MF_00097">
    <property type="entry name" value="TMP_synthase"/>
    <property type="match status" value="1"/>
</dbReference>
<evidence type="ECO:0000256" key="3">
    <source>
        <dbReference type="ARBA" id="ARBA00022723"/>
    </source>
</evidence>
<comment type="catalytic activity">
    <reaction evidence="7 9 10">
        <text>2-(2-carboxy-4-methylthiazol-5-yl)ethyl phosphate + 4-amino-2-methyl-5-(diphosphooxymethyl)pyrimidine + 2 H(+) = thiamine phosphate + CO2 + diphosphate</text>
        <dbReference type="Rhea" id="RHEA:47848"/>
        <dbReference type="ChEBI" id="CHEBI:15378"/>
        <dbReference type="ChEBI" id="CHEBI:16526"/>
        <dbReference type="ChEBI" id="CHEBI:33019"/>
        <dbReference type="ChEBI" id="CHEBI:37575"/>
        <dbReference type="ChEBI" id="CHEBI:57841"/>
        <dbReference type="ChEBI" id="CHEBI:62890"/>
        <dbReference type="EC" id="2.5.1.3"/>
    </reaction>
</comment>
<comment type="catalytic activity">
    <reaction evidence="8 9 10">
        <text>2-[(2R,5Z)-2-carboxy-4-methylthiazol-5(2H)-ylidene]ethyl phosphate + 4-amino-2-methyl-5-(diphosphooxymethyl)pyrimidine + 2 H(+) = thiamine phosphate + CO2 + diphosphate</text>
        <dbReference type="Rhea" id="RHEA:47844"/>
        <dbReference type="ChEBI" id="CHEBI:15378"/>
        <dbReference type="ChEBI" id="CHEBI:16526"/>
        <dbReference type="ChEBI" id="CHEBI:33019"/>
        <dbReference type="ChEBI" id="CHEBI:37575"/>
        <dbReference type="ChEBI" id="CHEBI:57841"/>
        <dbReference type="ChEBI" id="CHEBI:62899"/>
        <dbReference type="EC" id="2.5.1.3"/>
    </reaction>
</comment>
<evidence type="ECO:0000256" key="9">
    <source>
        <dbReference type="HAMAP-Rule" id="MF_00097"/>
    </source>
</evidence>
<comment type="pathway">
    <text evidence="1 9 11">Cofactor biosynthesis; thiamine diphosphate biosynthesis; thiamine phosphate from 4-amino-2-methyl-5-diphosphomethylpyrimidine and 4-methyl-5-(2-phosphoethyl)-thiazole: step 1/1.</text>
</comment>
<dbReference type="GO" id="GO:0000287">
    <property type="term" value="F:magnesium ion binding"/>
    <property type="evidence" value="ECO:0007669"/>
    <property type="project" value="UniProtKB-UniRule"/>
</dbReference>
<keyword evidence="5 9" id="KW-0784">Thiamine biosynthesis</keyword>
<comment type="catalytic activity">
    <reaction evidence="6 9 10">
        <text>4-methyl-5-(2-phosphooxyethyl)-thiazole + 4-amino-2-methyl-5-(diphosphooxymethyl)pyrimidine + H(+) = thiamine phosphate + diphosphate</text>
        <dbReference type="Rhea" id="RHEA:22328"/>
        <dbReference type="ChEBI" id="CHEBI:15378"/>
        <dbReference type="ChEBI" id="CHEBI:33019"/>
        <dbReference type="ChEBI" id="CHEBI:37575"/>
        <dbReference type="ChEBI" id="CHEBI:57841"/>
        <dbReference type="ChEBI" id="CHEBI:58296"/>
        <dbReference type="EC" id="2.5.1.3"/>
    </reaction>
</comment>
<dbReference type="InterPro" id="IPR022998">
    <property type="entry name" value="ThiamineP_synth_TenI"/>
</dbReference>
<dbReference type="GO" id="GO:0009228">
    <property type="term" value="P:thiamine biosynthetic process"/>
    <property type="evidence" value="ECO:0007669"/>
    <property type="project" value="UniProtKB-KW"/>
</dbReference>
<feature type="binding site" evidence="9">
    <location>
        <position position="90"/>
    </location>
    <ligand>
        <name>Mg(2+)</name>
        <dbReference type="ChEBI" id="CHEBI:18420"/>
    </ligand>
</feature>
<sequence length="206" mass="23064">MNSILHGLYAITDDMLTPNDKIFQSVEQVLKGGAKIVQYRNKKDDTETIKNTSLKLQKLCHQYNALFVLNDKIDIAIELGLDGLHIGKEDYSNIQDVKKNFKGILGVSCYNDLNMAKDMQGIGVDYVAFGACFNSPTKPNAPTMDLEIVKKAKDILDIPICVIGGINRDNIKTLLHYKPDMVAIISDIWNSDNITNRSHFFANLID</sequence>
<name>A0A0S4XM41_9BACT</name>
<dbReference type="PANTHER" id="PTHR20857">
    <property type="entry name" value="THIAMINE-PHOSPHATE PYROPHOSPHORYLASE"/>
    <property type="match status" value="1"/>
</dbReference>
<feature type="binding site" evidence="9">
    <location>
        <begin position="185"/>
        <end position="186"/>
    </location>
    <ligand>
        <name>2-[(2R,5Z)-2-carboxy-4-methylthiazol-5(2H)-ylidene]ethyl phosphate</name>
        <dbReference type="ChEBI" id="CHEBI:62899"/>
    </ligand>
</feature>
<dbReference type="NCBIfam" id="TIGR00693">
    <property type="entry name" value="thiE"/>
    <property type="match status" value="1"/>
</dbReference>
<feature type="binding site" evidence="9">
    <location>
        <position position="165"/>
    </location>
    <ligand>
        <name>2-[(2R,5Z)-2-carboxy-4-methylthiazol-5(2H)-ylidene]ethyl phosphate</name>
        <dbReference type="ChEBI" id="CHEBI:62899"/>
    </ligand>
</feature>
<dbReference type="InterPro" id="IPR013785">
    <property type="entry name" value="Aldolase_TIM"/>
</dbReference>
<feature type="binding site" evidence="9">
    <location>
        <position position="70"/>
    </location>
    <ligand>
        <name>4-amino-2-methyl-5-(diphosphooxymethyl)pyrimidine</name>
        <dbReference type="ChEBI" id="CHEBI:57841"/>
    </ligand>
</feature>
<dbReference type="EC" id="2.5.1.3" evidence="9"/>
<dbReference type="EMBL" id="FAXN01000032">
    <property type="protein sequence ID" value="CUV65371.1"/>
    <property type="molecule type" value="Genomic_DNA"/>
</dbReference>
<dbReference type="Gene3D" id="3.20.20.70">
    <property type="entry name" value="Aldolase class I"/>
    <property type="match status" value="1"/>
</dbReference>
<keyword evidence="2 9" id="KW-0808">Transferase</keyword>
<feature type="domain" description="Thiamine phosphate synthase/TenI" evidence="12">
    <location>
        <begin position="8"/>
        <end position="188"/>
    </location>
</feature>
<comment type="similarity">
    <text evidence="9 10">Belongs to the thiamine-phosphate synthase family.</text>
</comment>
<dbReference type="CDD" id="cd00564">
    <property type="entry name" value="TMP_TenI"/>
    <property type="match status" value="1"/>
</dbReference>
<dbReference type="InterPro" id="IPR034291">
    <property type="entry name" value="TMP_synthase"/>
</dbReference>
<dbReference type="GO" id="GO:0004789">
    <property type="term" value="F:thiamine-phosphate diphosphorylase activity"/>
    <property type="evidence" value="ECO:0007669"/>
    <property type="project" value="UniProtKB-UniRule"/>
</dbReference>
<evidence type="ECO:0000313" key="13">
    <source>
        <dbReference type="EMBL" id="CUV65371.1"/>
    </source>
</evidence>
<dbReference type="UniPathway" id="UPA00060">
    <property type="reaction ID" value="UER00141"/>
</dbReference>
<dbReference type="Pfam" id="PF02581">
    <property type="entry name" value="TMP-TENI"/>
    <property type="match status" value="1"/>
</dbReference>
<evidence type="ECO:0000256" key="4">
    <source>
        <dbReference type="ARBA" id="ARBA00022842"/>
    </source>
</evidence>
<evidence type="ECO:0000256" key="5">
    <source>
        <dbReference type="ARBA" id="ARBA00022977"/>
    </source>
</evidence>
<evidence type="ECO:0000256" key="1">
    <source>
        <dbReference type="ARBA" id="ARBA00005165"/>
    </source>
</evidence>
<feature type="binding site" evidence="9">
    <location>
        <begin position="135"/>
        <end position="137"/>
    </location>
    <ligand>
        <name>2-[(2R,5Z)-2-carboxy-4-methylthiazol-5(2H)-ylidene]ethyl phosphate</name>
        <dbReference type="ChEBI" id="CHEBI:62899"/>
    </ligand>
</feature>
<evidence type="ECO:0000259" key="12">
    <source>
        <dbReference type="Pfam" id="PF02581"/>
    </source>
</evidence>
<keyword evidence="3 9" id="KW-0479">Metal-binding</keyword>
<dbReference type="PANTHER" id="PTHR20857:SF15">
    <property type="entry name" value="THIAMINE-PHOSPHATE SYNTHASE"/>
    <property type="match status" value="1"/>
</dbReference>
<evidence type="ECO:0000256" key="6">
    <source>
        <dbReference type="ARBA" id="ARBA00047334"/>
    </source>
</evidence>
<dbReference type="GO" id="GO:0005737">
    <property type="term" value="C:cytoplasm"/>
    <property type="evidence" value="ECO:0007669"/>
    <property type="project" value="TreeGrafter"/>
</dbReference>
<feature type="binding site" evidence="9">
    <location>
        <position position="138"/>
    </location>
    <ligand>
        <name>4-amino-2-methyl-5-(diphosphooxymethyl)pyrimidine</name>
        <dbReference type="ChEBI" id="CHEBI:57841"/>
    </ligand>
</feature>
<keyword evidence="4 9" id="KW-0460">Magnesium</keyword>
<feature type="binding site" evidence="9">
    <location>
        <position position="71"/>
    </location>
    <ligand>
        <name>Mg(2+)</name>
        <dbReference type="ChEBI" id="CHEBI:18420"/>
    </ligand>
</feature>
<comment type="cofactor">
    <cofactor evidence="9">
        <name>Mg(2+)</name>
        <dbReference type="ChEBI" id="CHEBI:18420"/>
    </cofactor>
    <text evidence="9">Binds 1 Mg(2+) ion per subunit.</text>
</comment>
<dbReference type="GO" id="GO:0009229">
    <property type="term" value="P:thiamine diphosphate biosynthetic process"/>
    <property type="evidence" value="ECO:0007669"/>
    <property type="project" value="UniProtKB-UniRule"/>
</dbReference>
<evidence type="ECO:0000256" key="7">
    <source>
        <dbReference type="ARBA" id="ARBA00047851"/>
    </source>
</evidence>
<proteinExistence type="inferred from homology"/>
<accession>A0A0S4XM41</accession>
<gene>
    <name evidence="9 13" type="primary">thiE</name>
    <name evidence="13" type="ORF">BN3087_320006</name>
</gene>
<feature type="binding site" evidence="9">
    <location>
        <begin position="38"/>
        <end position="42"/>
    </location>
    <ligand>
        <name>4-amino-2-methyl-5-(diphosphooxymethyl)pyrimidine</name>
        <dbReference type="ChEBI" id="CHEBI:57841"/>
    </ligand>
</feature>
<evidence type="ECO:0000256" key="10">
    <source>
        <dbReference type="RuleBase" id="RU003826"/>
    </source>
</evidence>
<evidence type="ECO:0000256" key="8">
    <source>
        <dbReference type="ARBA" id="ARBA00047883"/>
    </source>
</evidence>
<organism evidence="13">
    <name type="scientific">Sulfurovum sp. enrichment culture clone C5</name>
    <dbReference type="NCBI Taxonomy" id="497650"/>
    <lineage>
        <taxon>Bacteria</taxon>
        <taxon>Pseudomonadati</taxon>
        <taxon>Campylobacterota</taxon>
        <taxon>Epsilonproteobacteria</taxon>
        <taxon>Campylobacterales</taxon>
        <taxon>Sulfurovaceae</taxon>
        <taxon>Sulfurovum</taxon>
        <taxon>environmental samples</taxon>
    </lineage>
</organism>
<dbReference type="InterPro" id="IPR036206">
    <property type="entry name" value="ThiamineP_synth_sf"/>
</dbReference>
<comment type="function">
    <text evidence="9">Condenses 4-methyl-5-(beta-hydroxyethyl)thiazole monophosphate (THZ-P) and 2-methyl-4-amino-5-hydroxymethyl pyrimidine pyrophosphate (HMP-PP) to form thiamine monophosphate (TMP).</text>
</comment>
<feature type="binding site" evidence="9">
    <location>
        <position position="108"/>
    </location>
    <ligand>
        <name>4-amino-2-methyl-5-(diphosphooxymethyl)pyrimidine</name>
        <dbReference type="ChEBI" id="CHEBI:57841"/>
    </ligand>
</feature>
<reference evidence="13" key="1">
    <citation type="submission" date="2015-11" db="EMBL/GenBank/DDBJ databases">
        <authorList>
            <person name="Zhang Y."/>
            <person name="Guo Z."/>
        </authorList>
    </citation>
    <scope>NUCLEOTIDE SEQUENCE</scope>
    <source>
        <strain evidence="13">BN30871</strain>
    </source>
</reference>
<dbReference type="AlphaFoldDB" id="A0A0S4XM41"/>
<evidence type="ECO:0000256" key="2">
    <source>
        <dbReference type="ARBA" id="ARBA00022679"/>
    </source>
</evidence>
<evidence type="ECO:0000256" key="11">
    <source>
        <dbReference type="RuleBase" id="RU004253"/>
    </source>
</evidence>
<dbReference type="SUPFAM" id="SSF51391">
    <property type="entry name" value="Thiamin phosphate synthase"/>
    <property type="match status" value="1"/>
</dbReference>
<protein>
    <recommendedName>
        <fullName evidence="9">Thiamine-phosphate synthase</fullName>
        <shortName evidence="9">TP synthase</shortName>
        <shortName evidence="9">TPS</shortName>
        <ecNumber evidence="9">2.5.1.3</ecNumber>
    </recommendedName>
    <alternativeName>
        <fullName evidence="9">Thiamine-phosphate pyrophosphorylase</fullName>
        <shortName evidence="9">TMP pyrophosphorylase</shortName>
        <shortName evidence="9">TMP-PPase</shortName>
    </alternativeName>
</protein>